<dbReference type="EMBL" id="KV921854">
    <property type="protein sequence ID" value="ORE11853.1"/>
    <property type="molecule type" value="Genomic_DNA"/>
</dbReference>
<accession>A0A1X0RIH8</accession>
<dbReference type="VEuPathDB" id="FungiDB:BCV72DRAFT_318012"/>
<protein>
    <submittedName>
        <fullName evidence="2">Uncharacterized protein</fullName>
    </submittedName>
</protein>
<name>A0A1X0RIH8_RHIZD</name>
<sequence length="134" mass="14324">MASVTSDRTINPAFSDGSSPSDLGRNSDSMLVDSALPLSSARREEYLISTNLAQTGGETVGYLEAFSYARGAGDDTATDGALTEMKCTKRQIAAIQEYSSVFKSIDLRSDTKTSGRSGMTLSHRDLQSSNWPLA</sequence>
<feature type="region of interest" description="Disordered" evidence="1">
    <location>
        <begin position="110"/>
        <end position="134"/>
    </location>
</feature>
<evidence type="ECO:0000256" key="1">
    <source>
        <dbReference type="SAM" id="MobiDB-lite"/>
    </source>
</evidence>
<evidence type="ECO:0000313" key="2">
    <source>
        <dbReference type="EMBL" id="ORE11853.1"/>
    </source>
</evidence>
<feature type="compositionally biased region" description="Polar residues" evidence="1">
    <location>
        <begin position="16"/>
        <end position="29"/>
    </location>
</feature>
<proteinExistence type="predicted"/>
<dbReference type="Proteomes" id="UP000242414">
    <property type="component" value="Unassembled WGS sequence"/>
</dbReference>
<organism evidence="2">
    <name type="scientific">Rhizopus microsporus var. microsporus</name>
    <dbReference type="NCBI Taxonomy" id="86635"/>
    <lineage>
        <taxon>Eukaryota</taxon>
        <taxon>Fungi</taxon>
        <taxon>Fungi incertae sedis</taxon>
        <taxon>Mucoromycota</taxon>
        <taxon>Mucoromycotina</taxon>
        <taxon>Mucoromycetes</taxon>
        <taxon>Mucorales</taxon>
        <taxon>Mucorineae</taxon>
        <taxon>Rhizopodaceae</taxon>
        <taxon>Rhizopus</taxon>
    </lineage>
</organism>
<gene>
    <name evidence="2" type="ORF">BCV72DRAFT_318012</name>
</gene>
<feature type="region of interest" description="Disordered" evidence="1">
    <location>
        <begin position="1"/>
        <end position="29"/>
    </location>
</feature>
<dbReference type="AlphaFoldDB" id="A0A1X0RIH8"/>
<reference evidence="2" key="1">
    <citation type="journal article" date="2016" name="Proc. Natl. Acad. Sci. U.S.A.">
        <title>Lipid metabolic changes in an early divergent fungus govern the establishment of a mutualistic symbiosis with endobacteria.</title>
        <authorList>
            <person name="Lastovetsky O.A."/>
            <person name="Gaspar M.L."/>
            <person name="Mondo S.J."/>
            <person name="LaButti K.M."/>
            <person name="Sandor L."/>
            <person name="Grigoriev I.V."/>
            <person name="Henry S.A."/>
            <person name="Pawlowska T.E."/>
        </authorList>
    </citation>
    <scope>NUCLEOTIDE SEQUENCE [LARGE SCALE GENOMIC DNA]</scope>
    <source>
        <strain evidence="2">ATCC 52814</strain>
    </source>
</reference>